<organism evidence="1 2">
    <name type="scientific">Ixodes persulcatus</name>
    <name type="common">Taiga tick</name>
    <dbReference type="NCBI Taxonomy" id="34615"/>
    <lineage>
        <taxon>Eukaryota</taxon>
        <taxon>Metazoa</taxon>
        <taxon>Ecdysozoa</taxon>
        <taxon>Arthropoda</taxon>
        <taxon>Chelicerata</taxon>
        <taxon>Arachnida</taxon>
        <taxon>Acari</taxon>
        <taxon>Parasitiformes</taxon>
        <taxon>Ixodida</taxon>
        <taxon>Ixodoidea</taxon>
        <taxon>Ixodidae</taxon>
        <taxon>Ixodinae</taxon>
        <taxon>Ixodes</taxon>
    </lineage>
</organism>
<keyword evidence="2" id="KW-1185">Reference proteome</keyword>
<dbReference type="Proteomes" id="UP000805193">
    <property type="component" value="Unassembled WGS sequence"/>
</dbReference>
<reference evidence="1 2" key="1">
    <citation type="journal article" date="2020" name="Cell">
        <title>Large-Scale Comparative Analyses of Tick Genomes Elucidate Their Genetic Diversity and Vector Capacities.</title>
        <authorList>
            <consortium name="Tick Genome and Microbiome Consortium (TIGMIC)"/>
            <person name="Jia N."/>
            <person name="Wang J."/>
            <person name="Shi W."/>
            <person name="Du L."/>
            <person name="Sun Y."/>
            <person name="Zhan W."/>
            <person name="Jiang J.F."/>
            <person name="Wang Q."/>
            <person name="Zhang B."/>
            <person name="Ji P."/>
            <person name="Bell-Sakyi L."/>
            <person name="Cui X.M."/>
            <person name="Yuan T.T."/>
            <person name="Jiang B.G."/>
            <person name="Yang W.F."/>
            <person name="Lam T.T."/>
            <person name="Chang Q.C."/>
            <person name="Ding S.J."/>
            <person name="Wang X.J."/>
            <person name="Zhu J.G."/>
            <person name="Ruan X.D."/>
            <person name="Zhao L."/>
            <person name="Wei J.T."/>
            <person name="Ye R.Z."/>
            <person name="Que T.C."/>
            <person name="Du C.H."/>
            <person name="Zhou Y.H."/>
            <person name="Cheng J.X."/>
            <person name="Dai P.F."/>
            <person name="Guo W.B."/>
            <person name="Han X.H."/>
            <person name="Huang E.J."/>
            <person name="Li L.F."/>
            <person name="Wei W."/>
            <person name="Gao Y.C."/>
            <person name="Liu J.Z."/>
            <person name="Shao H.Z."/>
            <person name="Wang X."/>
            <person name="Wang C.C."/>
            <person name="Yang T.C."/>
            <person name="Huo Q.B."/>
            <person name="Li W."/>
            <person name="Chen H.Y."/>
            <person name="Chen S.E."/>
            <person name="Zhou L.G."/>
            <person name="Ni X.B."/>
            <person name="Tian J.H."/>
            <person name="Sheng Y."/>
            <person name="Liu T."/>
            <person name="Pan Y.S."/>
            <person name="Xia L.Y."/>
            <person name="Li J."/>
            <person name="Zhao F."/>
            <person name="Cao W.C."/>
        </authorList>
    </citation>
    <scope>NUCLEOTIDE SEQUENCE [LARGE SCALE GENOMIC DNA]</scope>
    <source>
        <strain evidence="1">Iper-2018</strain>
    </source>
</reference>
<dbReference type="EMBL" id="JABSTQ010008012">
    <property type="protein sequence ID" value="KAG0435001.1"/>
    <property type="molecule type" value="Genomic_DNA"/>
</dbReference>
<comment type="caution">
    <text evidence="1">The sequence shown here is derived from an EMBL/GenBank/DDBJ whole genome shotgun (WGS) entry which is preliminary data.</text>
</comment>
<accession>A0AC60QK00</accession>
<protein>
    <submittedName>
        <fullName evidence="1">Uncharacterized protein</fullName>
    </submittedName>
</protein>
<proteinExistence type="predicted"/>
<evidence type="ECO:0000313" key="1">
    <source>
        <dbReference type="EMBL" id="KAG0435001.1"/>
    </source>
</evidence>
<gene>
    <name evidence="1" type="ORF">HPB47_018740</name>
</gene>
<name>A0AC60QK00_IXOPE</name>
<evidence type="ECO:0000313" key="2">
    <source>
        <dbReference type="Proteomes" id="UP000805193"/>
    </source>
</evidence>
<sequence length="756" mass="83663">MSESEEAFESADEDIEDQKDKNKRRSRTTSEKLGEIKEVEPTSLAQTKTDGDAASKSVPKPRENSGETASPGRSPKSSTSDDNSSKESEKSKGDETGKEKELSVLERLAHAASREDKGPINWGFSKWGSSILSTAATSVSTFTNQVSQGIGTVIETVESTLGAPSPEELAQHDAEKQKIEPNADDATDASHGTAPEPDPEKPAQFDDKAENSGVGGILSGVSAFTKAIEATGSKVLSGGLDTLEMIGKKTMDILTENDPGLRKKRSMFDGKASLSEMLREAKEKAEKEAQGQESEKARDSVNYSRLFDEHQGLVHLEALEMLCSERRTAVQQQLQNIAEDDKAELGALLDKLKRTCESLPAADDTPDDEVDQDFEKLVTGHLIEIGLNLRGEKLKETDADVRLWLRECAESQEKGEKKDPKEIYPKSIETLAEMTAKTIELYHKVAELLLVKPLSDRTPMHYATQLTGLTAVLCTEVGILSSRFGRCLNTAADDSEDPDSVTPLITNVYLEGDAKNLIIVRTSGHVIIVRSFVSLVDILANSQYLTDTKKRKKVEVGEATKDQIQIREQRRSRQEQHFADKLPDGAHYLKKVHARLEIKQRGVGRLALGAHCKTPNQGVQGDMGWASFEGREAVSKIEFEGRVYRLNKTVIAEESIYDNSRGSSLLFEARTGVLRTRTYRAKYQEMDTVCAACGEEDETAEHLILYCKGLHPMHTEDNIDLKKSLGFRDSEGKVDFKTVEITKQRLSKWWQKAREN</sequence>